<dbReference type="Proteomes" id="UP000275530">
    <property type="component" value="Unassembled WGS sequence"/>
</dbReference>
<dbReference type="RefSeq" id="WP_064980406.1">
    <property type="nucleotide sequence ID" value="NZ_CP033507.1"/>
</dbReference>
<dbReference type="SUPFAM" id="SSF46785">
    <property type="entry name" value="Winged helix' DNA-binding domain"/>
    <property type="match status" value="1"/>
</dbReference>
<evidence type="ECO:0000313" key="4">
    <source>
        <dbReference type="Proteomes" id="UP000275530"/>
    </source>
</evidence>
<dbReference type="Gene3D" id="1.10.10.10">
    <property type="entry name" value="Winged helix-like DNA-binding domain superfamily/Winged helix DNA-binding domain"/>
    <property type="match status" value="1"/>
</dbReference>
<protein>
    <submittedName>
        <fullName evidence="3">Class I SAM-dependent methyltransferase</fullName>
    </submittedName>
</protein>
<dbReference type="InterPro" id="IPR029063">
    <property type="entry name" value="SAM-dependent_MTases_sf"/>
</dbReference>
<evidence type="ECO:0000259" key="1">
    <source>
        <dbReference type="Pfam" id="PF13847"/>
    </source>
</evidence>
<dbReference type="Gene3D" id="3.40.50.150">
    <property type="entry name" value="Vaccinia Virus protein VP39"/>
    <property type="match status" value="1"/>
</dbReference>
<dbReference type="EMBL" id="QZXA01000012">
    <property type="protein sequence ID" value="RJT29964.1"/>
    <property type="molecule type" value="Genomic_DNA"/>
</dbReference>
<comment type="caution">
    <text evidence="3">The sequence shown here is derived from an EMBL/GenBank/DDBJ whole genome shotgun (WGS) entry which is preliminary data.</text>
</comment>
<keyword evidence="4" id="KW-1185">Reference proteome</keyword>
<reference evidence="3 4" key="1">
    <citation type="submission" date="2018-09" db="EMBL/GenBank/DDBJ databases">
        <title>Mesorhizobium carmichaelinearum sp. nov. isolated from Carmichaelinea spp. root nodules in New Zealand.</title>
        <authorList>
            <person name="De Meyer S.E."/>
        </authorList>
    </citation>
    <scope>NUCLEOTIDE SEQUENCE [LARGE SCALE GENOMIC DNA]</scope>
    <source>
        <strain evidence="3 4">LMG 28313</strain>
    </source>
</reference>
<dbReference type="InterPro" id="IPR036388">
    <property type="entry name" value="WH-like_DNA-bd_sf"/>
</dbReference>
<keyword evidence="3" id="KW-0489">Methyltransferase</keyword>
<sequence length="358" mass="38868">MLERNKDNQPDQEKLEALLGRMVGDLGAITTGAAVLLGDRLGLFSAMSEGGKMTAGQLAKRTGTQERLVREWLSAQAAAGYVEYEEAGDSFYLSPEQEQVFVNEDSPAFMAGAFEVVSTLWLDEEKVRQAFRSGKGLGWHDHSACLFRGTERFFRPGYNANLIDSWLPALDGVVDNLEAGIEVADVGCGHGASTVLMAKAFPKSRFTGFDYHAPSIERARAVAKETGVAGNTRFEVAAAKDFPGTYDLIAFFDCLHDMGDPEGAARHVHKALKPDGTWMIVEPFANDKLSANLNPVGRIYYAASTFICTPASLSQEIGLGLGAQAGEARLRKVVSSGGFKRFRRATETPFNMVLEARP</sequence>
<evidence type="ECO:0000259" key="2">
    <source>
        <dbReference type="Pfam" id="PF21320"/>
    </source>
</evidence>
<feature type="domain" description="Methyltransferase" evidence="1">
    <location>
        <begin position="178"/>
        <end position="293"/>
    </location>
</feature>
<keyword evidence="3" id="KW-0808">Transferase</keyword>
<evidence type="ECO:0000313" key="3">
    <source>
        <dbReference type="EMBL" id="RJT29964.1"/>
    </source>
</evidence>
<dbReference type="Pfam" id="PF13847">
    <property type="entry name" value="Methyltransf_31"/>
    <property type="match status" value="1"/>
</dbReference>
<dbReference type="InterPro" id="IPR048711">
    <property type="entry name" value="WHD_Rv2258c"/>
</dbReference>
<feature type="domain" description="S-adenosylmethionine-dependent methyltransferase Rv2258c-like winged HTH" evidence="2">
    <location>
        <begin position="35"/>
        <end position="99"/>
    </location>
</feature>
<dbReference type="InterPro" id="IPR053173">
    <property type="entry name" value="SAM-binding_MTase"/>
</dbReference>
<proteinExistence type="predicted"/>
<dbReference type="Pfam" id="PF21320">
    <property type="entry name" value="WHD_Rv2258c"/>
    <property type="match status" value="1"/>
</dbReference>
<dbReference type="GO" id="GO:0008168">
    <property type="term" value="F:methyltransferase activity"/>
    <property type="evidence" value="ECO:0007669"/>
    <property type="project" value="UniProtKB-KW"/>
</dbReference>
<accession>A0A6M7TFQ0</accession>
<dbReference type="GO" id="GO:0032259">
    <property type="term" value="P:methylation"/>
    <property type="evidence" value="ECO:0007669"/>
    <property type="project" value="UniProtKB-KW"/>
</dbReference>
<dbReference type="PANTHER" id="PTHR45128">
    <property type="entry name" value="METHYLTRANSFERASE TYPE 11"/>
    <property type="match status" value="1"/>
</dbReference>
<dbReference type="PANTHER" id="PTHR45128:SF2">
    <property type="entry name" value="METHYLTRANSFERASE DOMAIN-CONTAINING PROTEIN"/>
    <property type="match status" value="1"/>
</dbReference>
<dbReference type="InterPro" id="IPR025714">
    <property type="entry name" value="Methyltranfer_dom"/>
</dbReference>
<dbReference type="AlphaFoldDB" id="A0A6M7TFQ0"/>
<name>A0A6M7TFQ0_9HYPH</name>
<dbReference type="CDD" id="cd02440">
    <property type="entry name" value="AdoMet_MTases"/>
    <property type="match status" value="1"/>
</dbReference>
<organism evidence="3 4">
    <name type="scientific">Mesorhizobium jarvisii</name>
    <dbReference type="NCBI Taxonomy" id="1777867"/>
    <lineage>
        <taxon>Bacteria</taxon>
        <taxon>Pseudomonadati</taxon>
        <taxon>Pseudomonadota</taxon>
        <taxon>Alphaproteobacteria</taxon>
        <taxon>Hyphomicrobiales</taxon>
        <taxon>Phyllobacteriaceae</taxon>
        <taxon>Mesorhizobium</taxon>
    </lineage>
</organism>
<dbReference type="InterPro" id="IPR036390">
    <property type="entry name" value="WH_DNA-bd_sf"/>
</dbReference>
<dbReference type="SUPFAM" id="SSF53335">
    <property type="entry name" value="S-adenosyl-L-methionine-dependent methyltransferases"/>
    <property type="match status" value="1"/>
</dbReference>
<gene>
    <name evidence="3" type="ORF">D3242_27185</name>
</gene>